<gene>
    <name evidence="7" type="ORF">SAMN05216452_1242</name>
</gene>
<dbReference type="GO" id="GO:0030288">
    <property type="term" value="C:outer membrane-bounded periplasmic space"/>
    <property type="evidence" value="ECO:0007669"/>
    <property type="project" value="UniProtKB-ARBA"/>
</dbReference>
<dbReference type="PANTHER" id="PTHR30290">
    <property type="entry name" value="PERIPLASMIC BINDING COMPONENT OF ABC TRANSPORTER"/>
    <property type="match status" value="1"/>
</dbReference>
<evidence type="ECO:0000256" key="3">
    <source>
        <dbReference type="ARBA" id="ARBA00022448"/>
    </source>
</evidence>
<feature type="signal peptide" evidence="5">
    <location>
        <begin position="1"/>
        <end position="27"/>
    </location>
</feature>
<dbReference type="PIRSF" id="PIRSF002741">
    <property type="entry name" value="MppA"/>
    <property type="match status" value="1"/>
</dbReference>
<dbReference type="GO" id="GO:1904680">
    <property type="term" value="F:peptide transmembrane transporter activity"/>
    <property type="evidence" value="ECO:0007669"/>
    <property type="project" value="TreeGrafter"/>
</dbReference>
<dbReference type="RefSeq" id="WP_090327536.1">
    <property type="nucleotide sequence ID" value="NZ_FNSL01000001.1"/>
</dbReference>
<dbReference type="Gene3D" id="3.90.76.10">
    <property type="entry name" value="Dipeptide-binding Protein, Domain 1"/>
    <property type="match status" value="1"/>
</dbReference>
<dbReference type="Gene3D" id="3.10.105.10">
    <property type="entry name" value="Dipeptide-binding Protein, Domain 3"/>
    <property type="match status" value="1"/>
</dbReference>
<keyword evidence="8" id="KW-1185">Reference proteome</keyword>
<proteinExistence type="inferred from homology"/>
<feature type="domain" description="Solute-binding protein family 5" evidence="6">
    <location>
        <begin position="70"/>
        <end position="438"/>
    </location>
</feature>
<dbReference type="PANTHER" id="PTHR30290:SF10">
    <property type="entry name" value="PERIPLASMIC OLIGOPEPTIDE-BINDING PROTEIN-RELATED"/>
    <property type="match status" value="1"/>
</dbReference>
<dbReference type="Gene3D" id="3.40.190.10">
    <property type="entry name" value="Periplasmic binding protein-like II"/>
    <property type="match status" value="1"/>
</dbReference>
<comment type="similarity">
    <text evidence="2">Belongs to the bacterial solute-binding protein 5 family.</text>
</comment>
<dbReference type="Proteomes" id="UP000199064">
    <property type="component" value="Unassembled WGS sequence"/>
</dbReference>
<accession>A0A1H4JCA1</accession>
<feature type="chain" id="PRO_5011530400" evidence="5">
    <location>
        <begin position="28"/>
        <end position="518"/>
    </location>
</feature>
<evidence type="ECO:0000256" key="2">
    <source>
        <dbReference type="ARBA" id="ARBA00005695"/>
    </source>
</evidence>
<reference evidence="8" key="1">
    <citation type="submission" date="2016-10" db="EMBL/GenBank/DDBJ databases">
        <authorList>
            <person name="Varghese N."/>
            <person name="Submissions S."/>
        </authorList>
    </citation>
    <scope>NUCLEOTIDE SEQUENCE [LARGE SCALE GENOMIC DNA]</scope>
    <source>
        <strain evidence="8">ES.061</strain>
    </source>
</reference>
<dbReference type="Pfam" id="PF00496">
    <property type="entry name" value="SBP_bac_5"/>
    <property type="match status" value="1"/>
</dbReference>
<organism evidence="7 8">
    <name type="scientific">Nitratireductor aquibiodomus</name>
    <dbReference type="NCBI Taxonomy" id="204799"/>
    <lineage>
        <taxon>Bacteria</taxon>
        <taxon>Pseudomonadati</taxon>
        <taxon>Pseudomonadota</taxon>
        <taxon>Alphaproteobacteria</taxon>
        <taxon>Hyphomicrobiales</taxon>
        <taxon>Phyllobacteriaceae</taxon>
        <taxon>Nitratireductor</taxon>
    </lineage>
</organism>
<evidence type="ECO:0000259" key="6">
    <source>
        <dbReference type="Pfam" id="PF00496"/>
    </source>
</evidence>
<name>A0A1H4JCA1_9HYPH</name>
<dbReference type="AlphaFoldDB" id="A0A1H4JCA1"/>
<evidence type="ECO:0000256" key="1">
    <source>
        <dbReference type="ARBA" id="ARBA00004418"/>
    </source>
</evidence>
<evidence type="ECO:0000256" key="4">
    <source>
        <dbReference type="ARBA" id="ARBA00022729"/>
    </source>
</evidence>
<protein>
    <submittedName>
        <fullName evidence="7">Peptide/nickel transport system substrate-binding protein</fullName>
    </submittedName>
</protein>
<keyword evidence="4 5" id="KW-0732">Signal</keyword>
<dbReference type="SUPFAM" id="SSF53850">
    <property type="entry name" value="Periplasmic binding protein-like II"/>
    <property type="match status" value="1"/>
</dbReference>
<dbReference type="InterPro" id="IPR030678">
    <property type="entry name" value="Peptide/Ni-bd"/>
</dbReference>
<keyword evidence="3" id="KW-0813">Transport</keyword>
<evidence type="ECO:0000256" key="5">
    <source>
        <dbReference type="SAM" id="SignalP"/>
    </source>
</evidence>
<sequence length="518" mass="56349">MPIDLKKALGATALATAILAGAGSAMAADLRVNIAADPSMIDPITYSELIAGQVISNMYESFTAIDADGQVIPALAESWEPLEGNLGFRFKLREGVKFHSGREFTAEDVKFSFEELLRPGNKAGLNAPYLDVVVGADAMKDGSADTLSGVTVVDDYTVEVAFTRPDVLFPIYPIYLFDSGIVEEAGPEWYNKVSAGTGAFKFENWSRGQKVELAAHADYWGGAPATDGVEFVVIPSPETAMAMFETGDLDVMVVDGPSMRRVLGNPELKERAITAARAQVRYLAMNSDLYEPFKDKRVREAVCRSLDQDAMIAGLYSGAAKPLYGQVTEGVAGYNPDLPKIEYDPEKAKALLAEAGYPNGDGLPPIKLSTTEPNKNQHLYFASQLQEILNMPVDVELVERGTHLKSINSGQTPFFAWGWSAGYPDGLYFLSQLWYSDSPYNRGWKNAEFDALIDKASMTADNKERYAIYHEAEGMLMDDWGTCPLPVSTLMATVRDGVSGVAIQPFGLVPFADVTIAE</sequence>
<evidence type="ECO:0000313" key="7">
    <source>
        <dbReference type="EMBL" id="SEB43944.1"/>
    </source>
</evidence>
<dbReference type="InterPro" id="IPR000914">
    <property type="entry name" value="SBP_5_dom"/>
</dbReference>
<dbReference type="GO" id="GO:0043190">
    <property type="term" value="C:ATP-binding cassette (ABC) transporter complex"/>
    <property type="evidence" value="ECO:0007669"/>
    <property type="project" value="InterPro"/>
</dbReference>
<dbReference type="InterPro" id="IPR039424">
    <property type="entry name" value="SBP_5"/>
</dbReference>
<dbReference type="GO" id="GO:0015833">
    <property type="term" value="P:peptide transport"/>
    <property type="evidence" value="ECO:0007669"/>
    <property type="project" value="TreeGrafter"/>
</dbReference>
<comment type="subcellular location">
    <subcellularLocation>
        <location evidence="1">Periplasm</location>
    </subcellularLocation>
</comment>
<evidence type="ECO:0000313" key="8">
    <source>
        <dbReference type="Proteomes" id="UP000199064"/>
    </source>
</evidence>
<dbReference type="CDD" id="cd00995">
    <property type="entry name" value="PBP2_NikA_DppA_OppA_like"/>
    <property type="match status" value="1"/>
</dbReference>
<dbReference type="EMBL" id="FNSL01000001">
    <property type="protein sequence ID" value="SEB43944.1"/>
    <property type="molecule type" value="Genomic_DNA"/>
</dbReference>